<feature type="compositionally biased region" description="Basic and acidic residues" evidence="1">
    <location>
        <begin position="1"/>
        <end position="11"/>
    </location>
</feature>
<protein>
    <submittedName>
        <fullName evidence="2">Uncharacterized protein</fullName>
    </submittedName>
</protein>
<comment type="caution">
    <text evidence="2">The sequence shown here is derived from an EMBL/GenBank/DDBJ whole genome shotgun (WGS) entry which is preliminary data.</text>
</comment>
<evidence type="ECO:0000313" key="2">
    <source>
        <dbReference type="EMBL" id="KAJ1203391.1"/>
    </source>
</evidence>
<dbReference type="AlphaFoldDB" id="A0AAV7VRF0"/>
<sequence length="161" mass="17022">MERRRSQDGTRGEIAGPKAAVPGPGVVVVARARGPAPRVRLGPVCGGPPERDRKRRGGREKPSRPPDQPAGAGACSGSPRTSGEPGEWRAGIEEDRLSLGRLAGLGPPWSSGGPGDHKSLALGPVTPRQAPRVFPCGCTTHKRRWVTQGTKMRPTYSADQR</sequence>
<name>A0AAV7VRF0_PLEWA</name>
<reference evidence="2" key="1">
    <citation type="journal article" date="2022" name="bioRxiv">
        <title>Sequencing and chromosome-scale assembly of the giantPleurodeles waltlgenome.</title>
        <authorList>
            <person name="Brown T."/>
            <person name="Elewa A."/>
            <person name="Iarovenko S."/>
            <person name="Subramanian E."/>
            <person name="Araus A.J."/>
            <person name="Petzold A."/>
            <person name="Susuki M."/>
            <person name="Suzuki K.-i.T."/>
            <person name="Hayashi T."/>
            <person name="Toyoda A."/>
            <person name="Oliveira C."/>
            <person name="Osipova E."/>
            <person name="Leigh N.D."/>
            <person name="Simon A."/>
            <person name="Yun M.H."/>
        </authorList>
    </citation>
    <scope>NUCLEOTIDE SEQUENCE</scope>
    <source>
        <strain evidence="2">20211129_DDA</strain>
        <tissue evidence="2">Liver</tissue>
    </source>
</reference>
<accession>A0AAV7VRF0</accession>
<evidence type="ECO:0000313" key="3">
    <source>
        <dbReference type="Proteomes" id="UP001066276"/>
    </source>
</evidence>
<gene>
    <name evidence="2" type="ORF">NDU88_007178</name>
</gene>
<feature type="region of interest" description="Disordered" evidence="1">
    <location>
        <begin position="1"/>
        <end position="132"/>
    </location>
</feature>
<evidence type="ECO:0000256" key="1">
    <source>
        <dbReference type="SAM" id="MobiDB-lite"/>
    </source>
</evidence>
<keyword evidence="3" id="KW-1185">Reference proteome</keyword>
<dbReference type="Proteomes" id="UP001066276">
    <property type="component" value="Chromosome 2_1"/>
</dbReference>
<feature type="compositionally biased region" description="Low complexity" evidence="1">
    <location>
        <begin position="15"/>
        <end position="43"/>
    </location>
</feature>
<proteinExistence type="predicted"/>
<organism evidence="2 3">
    <name type="scientific">Pleurodeles waltl</name>
    <name type="common">Iberian ribbed newt</name>
    <dbReference type="NCBI Taxonomy" id="8319"/>
    <lineage>
        <taxon>Eukaryota</taxon>
        <taxon>Metazoa</taxon>
        <taxon>Chordata</taxon>
        <taxon>Craniata</taxon>
        <taxon>Vertebrata</taxon>
        <taxon>Euteleostomi</taxon>
        <taxon>Amphibia</taxon>
        <taxon>Batrachia</taxon>
        <taxon>Caudata</taxon>
        <taxon>Salamandroidea</taxon>
        <taxon>Salamandridae</taxon>
        <taxon>Pleurodelinae</taxon>
        <taxon>Pleurodeles</taxon>
    </lineage>
</organism>
<feature type="compositionally biased region" description="Basic and acidic residues" evidence="1">
    <location>
        <begin position="86"/>
        <end position="98"/>
    </location>
</feature>
<dbReference type="EMBL" id="JANPWB010000003">
    <property type="protein sequence ID" value="KAJ1203391.1"/>
    <property type="molecule type" value="Genomic_DNA"/>
</dbReference>